<dbReference type="Gene3D" id="3.20.20.70">
    <property type="entry name" value="Aldolase class I"/>
    <property type="match status" value="1"/>
</dbReference>
<evidence type="ECO:0000256" key="1">
    <source>
        <dbReference type="ARBA" id="ARBA00004694"/>
    </source>
</evidence>
<comment type="subunit">
    <text evidence="11">Homooctamer.</text>
</comment>
<dbReference type="PANTHER" id="PTHR11458:SF0">
    <property type="entry name" value="DELTA-AMINOLEVULINIC ACID DEHYDRATASE"/>
    <property type="match status" value="1"/>
</dbReference>
<dbReference type="EMBL" id="VKAD01000001">
    <property type="protein sequence ID" value="TXR54789.1"/>
    <property type="molecule type" value="Genomic_DNA"/>
</dbReference>
<keyword evidence="10" id="KW-0460">Magnesium</keyword>
<organism evidence="13 14">
    <name type="scientific">Reinekea thalattae</name>
    <dbReference type="NCBI Taxonomy" id="2593301"/>
    <lineage>
        <taxon>Bacteria</taxon>
        <taxon>Pseudomonadati</taxon>
        <taxon>Pseudomonadota</taxon>
        <taxon>Gammaproteobacteria</taxon>
        <taxon>Oceanospirillales</taxon>
        <taxon>Saccharospirillaceae</taxon>
        <taxon>Reinekea</taxon>
    </lineage>
</organism>
<comment type="similarity">
    <text evidence="2 12">Belongs to the ALAD family.</text>
</comment>
<dbReference type="GO" id="GO:0006782">
    <property type="term" value="P:protoporphyrinogen IX biosynthetic process"/>
    <property type="evidence" value="ECO:0007669"/>
    <property type="project" value="UniProtKB-UniPathway"/>
</dbReference>
<reference evidence="13 14" key="1">
    <citation type="submission" date="2019-07" db="EMBL/GenBank/DDBJ databases">
        <title>Reinekea sp. strain SSH23 genome sequencing and assembly.</title>
        <authorList>
            <person name="Kim I."/>
        </authorList>
    </citation>
    <scope>NUCLEOTIDE SEQUENCE [LARGE SCALE GENOMIC DNA]</scope>
    <source>
        <strain evidence="13 14">SSH23</strain>
    </source>
</reference>
<dbReference type="InterPro" id="IPR030656">
    <property type="entry name" value="ALAD_AS"/>
</dbReference>
<dbReference type="Pfam" id="PF00490">
    <property type="entry name" value="ALAD"/>
    <property type="match status" value="1"/>
</dbReference>
<name>A0A5C8ZBX5_9GAMM</name>
<dbReference type="GO" id="GO:0004655">
    <property type="term" value="F:porphobilinogen synthase activity"/>
    <property type="evidence" value="ECO:0007669"/>
    <property type="project" value="UniProtKB-EC"/>
</dbReference>
<dbReference type="EC" id="4.2.1.24" evidence="3 11"/>
<keyword evidence="7 11" id="KW-0627">Porphyrin biosynthesis</keyword>
<evidence type="ECO:0000256" key="7">
    <source>
        <dbReference type="ARBA" id="ARBA00023244"/>
    </source>
</evidence>
<evidence type="ECO:0000256" key="2">
    <source>
        <dbReference type="ARBA" id="ARBA00008055"/>
    </source>
</evidence>
<evidence type="ECO:0000313" key="13">
    <source>
        <dbReference type="EMBL" id="TXR54789.1"/>
    </source>
</evidence>
<keyword evidence="5" id="KW-0350">Heme biosynthesis</keyword>
<dbReference type="PIRSF" id="PIRSF001415">
    <property type="entry name" value="Porphbilin_synth"/>
    <property type="match status" value="1"/>
</dbReference>
<dbReference type="InterPro" id="IPR013785">
    <property type="entry name" value="Aldolase_TIM"/>
</dbReference>
<feature type="binding site" evidence="10">
    <location>
        <position position="239"/>
    </location>
    <ligand>
        <name>Mg(2+)</name>
        <dbReference type="ChEBI" id="CHEBI:18420"/>
    </ligand>
</feature>
<dbReference type="GO" id="GO:0005829">
    <property type="term" value="C:cytosol"/>
    <property type="evidence" value="ECO:0007669"/>
    <property type="project" value="TreeGrafter"/>
</dbReference>
<feature type="active site" description="Schiff-base intermediate with substrate" evidence="9">
    <location>
        <position position="199"/>
    </location>
</feature>
<dbReference type="UniPathway" id="UPA00251">
    <property type="reaction ID" value="UER00318"/>
</dbReference>
<evidence type="ECO:0000256" key="8">
    <source>
        <dbReference type="ARBA" id="ARBA00047651"/>
    </source>
</evidence>
<feature type="active site" description="Schiff-base intermediate with substrate" evidence="9">
    <location>
        <position position="254"/>
    </location>
</feature>
<accession>A0A5C8ZBX5</accession>
<dbReference type="OrthoDB" id="9805001at2"/>
<dbReference type="InterPro" id="IPR001731">
    <property type="entry name" value="ALAD"/>
</dbReference>
<proteinExistence type="inferred from homology"/>
<evidence type="ECO:0000256" key="6">
    <source>
        <dbReference type="ARBA" id="ARBA00023239"/>
    </source>
</evidence>
<dbReference type="RefSeq" id="WP_147714188.1">
    <property type="nucleotide sequence ID" value="NZ_VKAD01000001.1"/>
</dbReference>
<comment type="pathway">
    <text evidence="1">Porphyrin-containing compound metabolism; protoporphyrin-IX biosynthesis; coproporphyrinogen-III from 5-aminolevulinate: step 1/4.</text>
</comment>
<evidence type="ECO:0000256" key="5">
    <source>
        <dbReference type="ARBA" id="ARBA00023133"/>
    </source>
</evidence>
<dbReference type="CDD" id="cd04823">
    <property type="entry name" value="ALAD_PBGS_aspartate_rich"/>
    <property type="match status" value="1"/>
</dbReference>
<comment type="catalytic activity">
    <reaction evidence="8 11">
        <text>2 5-aminolevulinate = porphobilinogen + 2 H2O + H(+)</text>
        <dbReference type="Rhea" id="RHEA:24064"/>
        <dbReference type="ChEBI" id="CHEBI:15377"/>
        <dbReference type="ChEBI" id="CHEBI:15378"/>
        <dbReference type="ChEBI" id="CHEBI:58126"/>
        <dbReference type="ChEBI" id="CHEBI:356416"/>
        <dbReference type="EC" id="4.2.1.24"/>
    </reaction>
</comment>
<dbReference type="PRINTS" id="PR00144">
    <property type="entry name" value="DALDHYDRTASE"/>
</dbReference>
<dbReference type="GO" id="GO:0008270">
    <property type="term" value="F:zinc ion binding"/>
    <property type="evidence" value="ECO:0007669"/>
    <property type="project" value="TreeGrafter"/>
</dbReference>
<evidence type="ECO:0000256" key="3">
    <source>
        <dbReference type="ARBA" id="ARBA00012053"/>
    </source>
</evidence>
<evidence type="ECO:0000256" key="4">
    <source>
        <dbReference type="ARBA" id="ARBA00020771"/>
    </source>
</evidence>
<gene>
    <name evidence="13" type="primary">hemB</name>
    <name evidence="13" type="ORF">FME95_09715</name>
</gene>
<dbReference type="FunFam" id="3.20.20.70:FF:000019">
    <property type="entry name" value="Delta-aminolevulinic acid dehydratase"/>
    <property type="match status" value="1"/>
</dbReference>
<evidence type="ECO:0000256" key="11">
    <source>
        <dbReference type="RuleBase" id="RU000515"/>
    </source>
</evidence>
<dbReference type="AlphaFoldDB" id="A0A5C8ZBX5"/>
<keyword evidence="14" id="KW-1185">Reference proteome</keyword>
<dbReference type="PANTHER" id="PTHR11458">
    <property type="entry name" value="DELTA-AMINOLEVULINIC ACID DEHYDRATASE"/>
    <property type="match status" value="1"/>
</dbReference>
<sequence length="331" mass="36489">MRRFPTTRLRRLRKHDFSRRLVRENTLAVDDLIYPVFVLPGKNNRQAVESMPGVERLSIDLLVAEAKEWVALGIPMLALFPVTPDDKKSLNAEEAYNPEGLAQQAVRALKEAYPELGIMTDAALDPFTTHGQDGIIDEQGYVLNDITKDILVKQALSHADAGADVIAPSDMMDGRIGAIRQALEQADHSDTMIMAYSAKYASAFYGPFRDAVGSAGNLGKSSKETYQMDPANSDEALHEIELDIAEGADMVMVKPGMPYLDVVRRAKDTFSVPTYAYQVSGEYAMLKAAAQNGWLDAEKTMLESLLSFKRAGADGILTYFAVEAAKYLQNR</sequence>
<evidence type="ECO:0000256" key="9">
    <source>
        <dbReference type="PIRSR" id="PIRSR001415-1"/>
    </source>
</evidence>
<evidence type="ECO:0000256" key="12">
    <source>
        <dbReference type="RuleBase" id="RU004161"/>
    </source>
</evidence>
<dbReference type="Proteomes" id="UP000321764">
    <property type="component" value="Unassembled WGS sequence"/>
</dbReference>
<keyword evidence="6 11" id="KW-0456">Lyase</keyword>
<evidence type="ECO:0000313" key="14">
    <source>
        <dbReference type="Proteomes" id="UP000321764"/>
    </source>
</evidence>
<dbReference type="NCBIfam" id="NF006762">
    <property type="entry name" value="PRK09283.1"/>
    <property type="match status" value="1"/>
</dbReference>
<evidence type="ECO:0000256" key="10">
    <source>
        <dbReference type="PIRSR" id="PIRSR001415-5"/>
    </source>
</evidence>
<comment type="caution">
    <text evidence="13">The sequence shown here is derived from an EMBL/GenBank/DDBJ whole genome shotgun (WGS) entry which is preliminary data.</text>
</comment>
<dbReference type="PROSITE" id="PS00169">
    <property type="entry name" value="D_ALA_DEHYDRATASE"/>
    <property type="match status" value="1"/>
</dbReference>
<protein>
    <recommendedName>
        <fullName evidence="4 11">Delta-aminolevulinic acid dehydratase</fullName>
        <ecNumber evidence="3 11">4.2.1.24</ecNumber>
    </recommendedName>
</protein>
<keyword evidence="10" id="KW-0479">Metal-binding</keyword>
<dbReference type="SMART" id="SM01004">
    <property type="entry name" value="ALAD"/>
    <property type="match status" value="1"/>
</dbReference>
<dbReference type="SUPFAM" id="SSF51569">
    <property type="entry name" value="Aldolase"/>
    <property type="match status" value="1"/>
</dbReference>